<feature type="domain" description="VPS9" evidence="1">
    <location>
        <begin position="761"/>
        <end position="896"/>
    </location>
</feature>
<dbReference type="InterPro" id="IPR003123">
    <property type="entry name" value="VPS9"/>
</dbReference>
<dbReference type="Proteomes" id="UP000688137">
    <property type="component" value="Unassembled WGS sequence"/>
</dbReference>
<keyword evidence="3" id="KW-1185">Reference proteome</keyword>
<protein>
    <recommendedName>
        <fullName evidence="1">VPS9 domain-containing protein</fullName>
    </recommendedName>
</protein>
<organism evidence="2 3">
    <name type="scientific">Paramecium primaurelia</name>
    <dbReference type="NCBI Taxonomy" id="5886"/>
    <lineage>
        <taxon>Eukaryota</taxon>
        <taxon>Sar</taxon>
        <taxon>Alveolata</taxon>
        <taxon>Ciliophora</taxon>
        <taxon>Intramacronucleata</taxon>
        <taxon>Oligohymenophorea</taxon>
        <taxon>Peniculida</taxon>
        <taxon>Parameciidae</taxon>
        <taxon>Paramecium</taxon>
    </lineage>
</organism>
<dbReference type="EMBL" id="CAJJDM010000079">
    <property type="protein sequence ID" value="CAD8086178.1"/>
    <property type="molecule type" value="Genomic_DNA"/>
</dbReference>
<sequence>MQSNLSEIKKYQQQREERFHQSLFKDQIQNIDSTIQDDSNNPDFVKVIVICTFTNETIATKEKIICSDNDVQIIEKDDVVEQQDLSECAKKEIVTYIERSFIECCKLLKSNYIEKFDVIKLPICSANGIRIPNEYDIRQFIKLSKIKNNNEEFNKSLGSMDTKHLFGLLISSLIFQDSQIEEALFELLFQNINLENAIKLLLITVQYESKKQHYFFKLIKHLYYFSKGLLKETYDNYLQKIVQNGMKPKQLQVEKPNFIKLITQLHIFKINSTILYPLFKQQESYLFQYYKPIIEKKSFTVHRNLDCPEGREQSDFPHIYYLKNNENQTILVAVQYEISGDILIFQEYQEKFIKYNDNYLGLIEFKNQGKEFIVFDDGYPEYMENSFPQWIGRKKRRMLVFDYFSDKRYDKPRLFEVKCYNINTNQYDEIITQEPHYDDQKGSFILKLKDIALIPSTRNFVLHKKGDNLKEQQIYLCHGKQNRHTFHLELHEGISVFQGFCISVVSICSKGLRMLQHSESDDHSPVHVIQFQDKNTEIESEALWDKEDAQQEYHIQINSDRILDIFQSIETQIHPFNCVYKTNQQMIVMYKQKLSTLKKLGYLICKSETKYCIILIKLENHNSLLIKSLKGDSELNDSMMKKIGNAIYQFSDKNQHLSHIDEIIHEDSRFNPFHLNSLSVAMIYKYLQDKIEIPEQITMKQISNLIEKEHDNIKKEPLLIKQQQVSQFHIFTIERFIFNKIFDQMMNYYIEKYQERQNQVDLKKKQLKEKYSKEDLIKSLEIKNQYLPNSDIPYFEAINELKLINLYKTPTEMLKQFQYVLVLIRGVAFECNQKEEIIAMDDELPILIWVALISDVPNLYAKIQFVDDYIQEIENEKRILTNLRVSLDYISKEWKL</sequence>
<reference evidence="2" key="1">
    <citation type="submission" date="2021-01" db="EMBL/GenBank/DDBJ databases">
        <authorList>
            <consortium name="Genoscope - CEA"/>
            <person name="William W."/>
        </authorList>
    </citation>
    <scope>NUCLEOTIDE SEQUENCE</scope>
</reference>
<dbReference type="PROSITE" id="PS51205">
    <property type="entry name" value="VPS9"/>
    <property type="match status" value="1"/>
</dbReference>
<accession>A0A8S1N0C3</accession>
<dbReference type="InterPro" id="IPR000007">
    <property type="entry name" value="Tubby_C"/>
</dbReference>
<dbReference type="AlphaFoldDB" id="A0A8S1N0C3"/>
<gene>
    <name evidence="2" type="ORF">PPRIM_AZ9-3.1.T0760044</name>
</gene>
<name>A0A8S1N0C3_PARPR</name>
<evidence type="ECO:0000259" key="1">
    <source>
        <dbReference type="PROSITE" id="PS51205"/>
    </source>
</evidence>
<dbReference type="Pfam" id="PF02204">
    <property type="entry name" value="VPS9"/>
    <property type="match status" value="1"/>
</dbReference>
<dbReference type="Pfam" id="PF01167">
    <property type="entry name" value="Tub"/>
    <property type="match status" value="1"/>
</dbReference>
<evidence type="ECO:0000313" key="3">
    <source>
        <dbReference type="Proteomes" id="UP000688137"/>
    </source>
</evidence>
<comment type="caution">
    <text evidence="2">The sequence shown here is derived from an EMBL/GenBank/DDBJ whole genome shotgun (WGS) entry which is preliminary data.</text>
</comment>
<evidence type="ECO:0000313" key="2">
    <source>
        <dbReference type="EMBL" id="CAD8086178.1"/>
    </source>
</evidence>
<proteinExistence type="predicted"/>